<keyword evidence="1" id="KW-0863">Zinc-finger</keyword>
<evidence type="ECO:0000256" key="2">
    <source>
        <dbReference type="SAM" id="MobiDB-lite"/>
    </source>
</evidence>
<dbReference type="Proteomes" id="UP001150266">
    <property type="component" value="Unassembled WGS sequence"/>
</dbReference>
<dbReference type="InterPro" id="IPR036236">
    <property type="entry name" value="Znf_C2H2_sf"/>
</dbReference>
<dbReference type="GO" id="GO:0008270">
    <property type="term" value="F:zinc ion binding"/>
    <property type="evidence" value="ECO:0007669"/>
    <property type="project" value="UniProtKB-KW"/>
</dbReference>
<protein>
    <recommendedName>
        <fullName evidence="3">C2H2-type domain-containing protein</fullName>
    </recommendedName>
</protein>
<gene>
    <name evidence="4" type="ORF">J3R30DRAFT_944341</name>
</gene>
<dbReference type="Gene3D" id="3.30.160.60">
    <property type="entry name" value="Classic Zinc Finger"/>
    <property type="match status" value="1"/>
</dbReference>
<feature type="domain" description="C2H2-type" evidence="3">
    <location>
        <begin position="240"/>
        <end position="268"/>
    </location>
</feature>
<comment type="caution">
    <text evidence="4">The sequence shown here is derived from an EMBL/GenBank/DDBJ whole genome shotgun (WGS) entry which is preliminary data.</text>
</comment>
<name>A0A9W9AS45_9AGAR</name>
<keyword evidence="1" id="KW-0479">Metal-binding</keyword>
<dbReference type="EMBL" id="JAOTPV010000002">
    <property type="protein sequence ID" value="KAJ4488485.1"/>
    <property type="molecule type" value="Genomic_DNA"/>
</dbReference>
<dbReference type="PROSITE" id="PS50157">
    <property type="entry name" value="ZINC_FINGER_C2H2_2"/>
    <property type="match status" value="1"/>
</dbReference>
<keyword evidence="1" id="KW-0862">Zinc</keyword>
<accession>A0A9W9AS45</accession>
<feature type="region of interest" description="Disordered" evidence="2">
    <location>
        <begin position="192"/>
        <end position="219"/>
    </location>
</feature>
<dbReference type="AlphaFoldDB" id="A0A9W9AS45"/>
<evidence type="ECO:0000256" key="1">
    <source>
        <dbReference type="PROSITE-ProRule" id="PRU00042"/>
    </source>
</evidence>
<evidence type="ECO:0000313" key="4">
    <source>
        <dbReference type="EMBL" id="KAJ4488485.1"/>
    </source>
</evidence>
<evidence type="ECO:0000259" key="3">
    <source>
        <dbReference type="PROSITE" id="PS50157"/>
    </source>
</evidence>
<keyword evidence="5" id="KW-1185">Reference proteome</keyword>
<evidence type="ECO:0000313" key="5">
    <source>
        <dbReference type="Proteomes" id="UP001150266"/>
    </source>
</evidence>
<organism evidence="4 5">
    <name type="scientific">Lentinula aciculospora</name>
    <dbReference type="NCBI Taxonomy" id="153920"/>
    <lineage>
        <taxon>Eukaryota</taxon>
        <taxon>Fungi</taxon>
        <taxon>Dikarya</taxon>
        <taxon>Basidiomycota</taxon>
        <taxon>Agaricomycotina</taxon>
        <taxon>Agaricomycetes</taxon>
        <taxon>Agaricomycetidae</taxon>
        <taxon>Agaricales</taxon>
        <taxon>Marasmiineae</taxon>
        <taxon>Omphalotaceae</taxon>
        <taxon>Lentinula</taxon>
    </lineage>
</organism>
<dbReference type="InterPro" id="IPR013087">
    <property type="entry name" value="Znf_C2H2_type"/>
</dbReference>
<dbReference type="SUPFAM" id="SSF57667">
    <property type="entry name" value="beta-beta-alpha zinc fingers"/>
    <property type="match status" value="1"/>
</dbReference>
<proteinExistence type="predicted"/>
<dbReference type="OrthoDB" id="3437960at2759"/>
<sequence length="297" mass="33532">MSMNLASPGRSIRMFKKDLEIQSRKHHKLVHIRFFLLYSYLGYKVFLPCGFLRIRELVSTVLFTMSHNHYYNYNDERDNSSQYDYSQSPSFDHPYNHQSHLTHNGTTYIASHPLSLGAMRPQPPAVLTDFSYTTSSMQSPSWPESANTLYSVSPYSPLPQTLAEPSYGVSNQLNGPSYQNVFPPDYWLPQNNTYPEHSPIDPRLDATSHSSSSAIHADEGSIASPSSLIADEPLLKRATVASPKICHADFTTKHNLKYHLNSHNGAKPYICDFCGSSFTVPRSKDRHQKKCKNSVGP</sequence>
<reference evidence="4" key="1">
    <citation type="submission" date="2022-08" db="EMBL/GenBank/DDBJ databases">
        <title>A Global Phylogenomic Analysis of the Shiitake Genus Lentinula.</title>
        <authorList>
            <consortium name="DOE Joint Genome Institute"/>
            <person name="Sierra-Patev S."/>
            <person name="Min B."/>
            <person name="Naranjo-Ortiz M."/>
            <person name="Looney B."/>
            <person name="Konkel Z."/>
            <person name="Slot J.C."/>
            <person name="Sakamoto Y."/>
            <person name="Steenwyk J.L."/>
            <person name="Rokas A."/>
            <person name="Carro J."/>
            <person name="Camarero S."/>
            <person name="Ferreira P."/>
            <person name="Molpeceres G."/>
            <person name="Ruiz-Duenas F.J."/>
            <person name="Serrano A."/>
            <person name="Henrissat B."/>
            <person name="Drula E."/>
            <person name="Hughes K.W."/>
            <person name="Mata J.L."/>
            <person name="Ishikawa N.K."/>
            <person name="Vargas-Isla R."/>
            <person name="Ushijima S."/>
            <person name="Smith C.A."/>
            <person name="Ahrendt S."/>
            <person name="Andreopoulos W."/>
            <person name="He G."/>
            <person name="Labutti K."/>
            <person name="Lipzen A."/>
            <person name="Ng V."/>
            <person name="Riley R."/>
            <person name="Sandor L."/>
            <person name="Barry K."/>
            <person name="Martinez A.T."/>
            <person name="Xiao Y."/>
            <person name="Gibbons J.G."/>
            <person name="Terashima K."/>
            <person name="Grigoriev I.V."/>
            <person name="Hibbett D.S."/>
        </authorList>
    </citation>
    <scope>NUCLEOTIDE SEQUENCE</scope>
    <source>
        <strain evidence="4">JLM2183</strain>
    </source>
</reference>